<organism evidence="2 3">
    <name type="scientific">Blastomyces gilchristii (strain SLH14081)</name>
    <name type="common">Blastomyces dermatitidis</name>
    <dbReference type="NCBI Taxonomy" id="559298"/>
    <lineage>
        <taxon>Eukaryota</taxon>
        <taxon>Fungi</taxon>
        <taxon>Dikarya</taxon>
        <taxon>Ascomycota</taxon>
        <taxon>Pezizomycotina</taxon>
        <taxon>Eurotiomycetes</taxon>
        <taxon>Eurotiomycetidae</taxon>
        <taxon>Onygenales</taxon>
        <taxon>Ajellomycetaceae</taxon>
        <taxon>Blastomyces</taxon>
    </lineage>
</organism>
<accession>A0A179UJ15</accession>
<reference evidence="3" key="1">
    <citation type="journal article" date="2015" name="PLoS Genet.">
        <title>The dynamic genome and transcriptome of the human fungal pathogen Blastomyces and close relative Emmonsia.</title>
        <authorList>
            <person name="Munoz J.F."/>
            <person name="Gauthier G.M."/>
            <person name="Desjardins C.A."/>
            <person name="Gallo J.E."/>
            <person name="Holder J."/>
            <person name="Sullivan T.D."/>
            <person name="Marty A.J."/>
            <person name="Carmen J.C."/>
            <person name="Chen Z."/>
            <person name="Ding L."/>
            <person name="Gujja S."/>
            <person name="Magrini V."/>
            <person name="Misas E."/>
            <person name="Mitreva M."/>
            <person name="Priest M."/>
            <person name="Saif S."/>
            <person name="Whiston E.A."/>
            <person name="Young S."/>
            <person name="Zeng Q."/>
            <person name="Goldman W.E."/>
            <person name="Mardis E.R."/>
            <person name="Taylor J.W."/>
            <person name="McEwen J.G."/>
            <person name="Clay O.K."/>
            <person name="Klein B.S."/>
            <person name="Cuomo C.A."/>
        </authorList>
    </citation>
    <scope>NUCLEOTIDE SEQUENCE [LARGE SCALE GENOMIC DNA]</scope>
    <source>
        <strain evidence="3">SLH14081</strain>
    </source>
</reference>
<gene>
    <name evidence="2" type="ORF">BDBG_16928</name>
</gene>
<feature type="compositionally biased region" description="Polar residues" evidence="1">
    <location>
        <begin position="1"/>
        <end position="15"/>
    </location>
</feature>
<dbReference type="Proteomes" id="UP000002038">
    <property type="component" value="Unassembled WGS sequence"/>
</dbReference>
<feature type="region of interest" description="Disordered" evidence="1">
    <location>
        <begin position="1"/>
        <end position="49"/>
    </location>
</feature>
<evidence type="ECO:0000313" key="3">
    <source>
        <dbReference type="Proteomes" id="UP000002038"/>
    </source>
</evidence>
<dbReference type="AlphaFoldDB" id="A0A179UJ15"/>
<dbReference type="KEGG" id="bgh:BDBG_16928"/>
<dbReference type="VEuPathDB" id="FungiDB:BDBG_16928"/>
<feature type="compositionally biased region" description="Basic and acidic residues" evidence="1">
    <location>
        <begin position="16"/>
        <end position="43"/>
    </location>
</feature>
<sequence length="76" mass="9136">MSSSAATHDVFTQKNHNTEECEQKEQDKNVKKEKLNAKKEKEKQKQKHFNNLAELRKNFFIKYKNKNITFFMIKTT</sequence>
<dbReference type="GeneID" id="42528869"/>
<dbReference type="RefSeq" id="XP_031578061.1">
    <property type="nucleotide sequence ID" value="XM_031724780.1"/>
</dbReference>
<dbReference type="EMBL" id="GG657453">
    <property type="protein sequence ID" value="OAT07984.1"/>
    <property type="molecule type" value="Genomic_DNA"/>
</dbReference>
<keyword evidence="3" id="KW-1185">Reference proteome</keyword>
<proteinExistence type="predicted"/>
<evidence type="ECO:0000256" key="1">
    <source>
        <dbReference type="SAM" id="MobiDB-lite"/>
    </source>
</evidence>
<evidence type="ECO:0000313" key="2">
    <source>
        <dbReference type="EMBL" id="OAT07984.1"/>
    </source>
</evidence>
<protein>
    <submittedName>
        <fullName evidence="2">Uncharacterized protein</fullName>
    </submittedName>
</protein>
<name>A0A179UJ15_BLAGS</name>